<name>A0A4R2QU10_9PSEU</name>
<dbReference type="Gene3D" id="3.90.79.40">
    <property type="entry name" value="EvaA sugar 2,3-dehydratase subunit"/>
    <property type="match status" value="2"/>
</dbReference>
<dbReference type="Proteomes" id="UP000294911">
    <property type="component" value="Unassembled WGS sequence"/>
</dbReference>
<protein>
    <submittedName>
        <fullName evidence="2">Oxidase EvaA</fullName>
    </submittedName>
</protein>
<keyword evidence="3" id="KW-1185">Reference proteome</keyword>
<accession>A0A4R2QU10</accession>
<dbReference type="Pfam" id="PF03559">
    <property type="entry name" value="Hexose_dehydrat"/>
    <property type="match status" value="2"/>
</dbReference>
<gene>
    <name evidence="2" type="ORF">EV191_1047</name>
</gene>
<evidence type="ECO:0000313" key="2">
    <source>
        <dbReference type="EMBL" id="TCP53440.1"/>
    </source>
</evidence>
<dbReference type="InterPro" id="IPR005212">
    <property type="entry name" value="EvaA-like"/>
</dbReference>
<evidence type="ECO:0000313" key="3">
    <source>
        <dbReference type="Proteomes" id="UP000294911"/>
    </source>
</evidence>
<dbReference type="AlphaFoldDB" id="A0A4R2QU10"/>
<reference evidence="2 3" key="1">
    <citation type="submission" date="2019-03" db="EMBL/GenBank/DDBJ databases">
        <title>Genomic Encyclopedia of Type Strains, Phase IV (KMG-IV): sequencing the most valuable type-strain genomes for metagenomic binning, comparative biology and taxonomic classification.</title>
        <authorList>
            <person name="Goeker M."/>
        </authorList>
    </citation>
    <scope>NUCLEOTIDE SEQUENCE [LARGE SCALE GENOMIC DNA]</scope>
    <source>
        <strain evidence="2 3">DSM 45765</strain>
    </source>
</reference>
<evidence type="ECO:0000259" key="1">
    <source>
        <dbReference type="Pfam" id="PF03559"/>
    </source>
</evidence>
<feature type="domain" description="dTDP-4-dehydro-6-deoxy-alpha-D-glucopyranose 2,3-dehydratase" evidence="1">
    <location>
        <begin position="38"/>
        <end position="230"/>
    </location>
</feature>
<dbReference type="RefSeq" id="WP_243658921.1">
    <property type="nucleotide sequence ID" value="NZ_SLXQ01000004.1"/>
</dbReference>
<dbReference type="InterPro" id="IPR038153">
    <property type="entry name" value="EvaA-like_sf"/>
</dbReference>
<proteinExistence type="predicted"/>
<comment type="caution">
    <text evidence="2">The sequence shown here is derived from an EMBL/GenBank/DDBJ whole genome shotgun (WGS) entry which is preliminary data.</text>
</comment>
<sequence length="458" mass="51158">MRQADVRLLAGALTRSASIGDGPLGGLGELRADRRDSAATMYTHVERVPLSSLTSWQECPDTGILRHHSGKFFTVEGVQVDVPSAAIPHWDQPIINQPEIGILGILVKEFDGVLHLLMQLKAEPGNCNGIQVSPTVQATRSNYTRVHGGSAIPYLDYFRERERHRVLVDVRQSEQGSWFLSKRNRNMVIEVAEDVEVLDGFHWLTLGQLHELLGEDDAVNMDARSVLACLPFDTDPVGPSQHATDELLGWLTETRAAVEISLKRLPLRELSGWHYDGTMISHQESRHFDVVGVLVEAHGREVATWDQPMIAARGTGLTAFLATRIDDVPHVLVHARVEPGMFDVAEIAPTVQCAPETYIHLPRSTWPPFLAEILIADPSRIRFDVTQSEEGGRFLKTRSRNLIVEVDEPVEHPGYRWVTPGQLADLLRHSHYVNIQTRSLLACLRSMHSFQPAAELVR</sequence>
<dbReference type="GO" id="GO:0016829">
    <property type="term" value="F:lyase activity"/>
    <property type="evidence" value="ECO:0007669"/>
    <property type="project" value="InterPro"/>
</dbReference>
<dbReference type="EMBL" id="SLXQ01000004">
    <property type="protein sequence ID" value="TCP53440.1"/>
    <property type="molecule type" value="Genomic_DNA"/>
</dbReference>
<feature type="domain" description="dTDP-4-dehydro-6-deoxy-alpha-D-glucopyranose 2,3-dehydratase" evidence="1">
    <location>
        <begin position="245"/>
        <end position="444"/>
    </location>
</feature>
<organism evidence="2 3">
    <name type="scientific">Tamaricihabitans halophyticus</name>
    <dbReference type="NCBI Taxonomy" id="1262583"/>
    <lineage>
        <taxon>Bacteria</taxon>
        <taxon>Bacillati</taxon>
        <taxon>Actinomycetota</taxon>
        <taxon>Actinomycetes</taxon>
        <taxon>Pseudonocardiales</taxon>
        <taxon>Pseudonocardiaceae</taxon>
        <taxon>Tamaricihabitans</taxon>
    </lineage>
</organism>